<proteinExistence type="predicted"/>
<reference evidence="2" key="1">
    <citation type="submission" date="2021-06" db="EMBL/GenBank/DDBJ databases">
        <authorList>
            <person name="Kallberg Y."/>
            <person name="Tangrot J."/>
            <person name="Rosling A."/>
        </authorList>
    </citation>
    <scope>NUCLEOTIDE SEQUENCE</scope>
    <source>
        <strain evidence="2">87-6 pot B 2015</strain>
    </source>
</reference>
<protein>
    <submittedName>
        <fullName evidence="2">3273_t:CDS:1</fullName>
    </submittedName>
</protein>
<name>A0A9N9AWG5_FUNMO</name>
<gene>
    <name evidence="2" type="ORF">FMOSSE_LOCUS6296</name>
</gene>
<dbReference type="EMBL" id="CAJVPP010001304">
    <property type="protein sequence ID" value="CAG8547523.1"/>
    <property type="molecule type" value="Genomic_DNA"/>
</dbReference>
<evidence type="ECO:0000313" key="2">
    <source>
        <dbReference type="EMBL" id="CAG8547523.1"/>
    </source>
</evidence>
<dbReference type="AlphaFoldDB" id="A0A9N9AWG5"/>
<sequence length="200" mass="23436">MDYTMHFPNSNHAVNNHFNFTTSQIHSPTNAGRKRTRSNSINRNEHVQKTVRLLSPPRFKGNSSFPNPQFSCWNENRLSRSNSINDLSNKTQLLAVQETTHVGFMDYDNMQIDLERFDDDEISLLTSFIQQIQHHEADITKSTYSSPIRGQRQQHRQVQLHQLPFTMGRRLDCEKWEYGNALIENTLPTKTNENEMFVLR</sequence>
<accession>A0A9N9AWG5</accession>
<keyword evidence="3" id="KW-1185">Reference proteome</keyword>
<evidence type="ECO:0000256" key="1">
    <source>
        <dbReference type="SAM" id="MobiDB-lite"/>
    </source>
</evidence>
<feature type="region of interest" description="Disordered" evidence="1">
    <location>
        <begin position="22"/>
        <end position="44"/>
    </location>
</feature>
<organism evidence="2 3">
    <name type="scientific">Funneliformis mosseae</name>
    <name type="common">Endomycorrhizal fungus</name>
    <name type="synonym">Glomus mosseae</name>
    <dbReference type="NCBI Taxonomy" id="27381"/>
    <lineage>
        <taxon>Eukaryota</taxon>
        <taxon>Fungi</taxon>
        <taxon>Fungi incertae sedis</taxon>
        <taxon>Mucoromycota</taxon>
        <taxon>Glomeromycotina</taxon>
        <taxon>Glomeromycetes</taxon>
        <taxon>Glomerales</taxon>
        <taxon>Glomeraceae</taxon>
        <taxon>Funneliformis</taxon>
    </lineage>
</organism>
<evidence type="ECO:0000313" key="3">
    <source>
        <dbReference type="Proteomes" id="UP000789375"/>
    </source>
</evidence>
<comment type="caution">
    <text evidence="2">The sequence shown here is derived from an EMBL/GenBank/DDBJ whole genome shotgun (WGS) entry which is preliminary data.</text>
</comment>
<dbReference type="Proteomes" id="UP000789375">
    <property type="component" value="Unassembled WGS sequence"/>
</dbReference>